<dbReference type="EMBL" id="JAUJLE010000443">
    <property type="protein sequence ID" value="KAK0956220.1"/>
    <property type="molecule type" value="Genomic_DNA"/>
</dbReference>
<evidence type="ECO:0000256" key="3">
    <source>
        <dbReference type="SAM" id="MobiDB-lite"/>
    </source>
</evidence>
<dbReference type="PANTHER" id="PTHR28627">
    <property type="entry name" value="CYTOCHROME C OXIDASE ASSEMBLY FACTOR 5"/>
    <property type="match status" value="1"/>
</dbReference>
<evidence type="ECO:0000313" key="5">
    <source>
        <dbReference type="Proteomes" id="UP001175353"/>
    </source>
</evidence>
<comment type="caution">
    <text evidence="4">The sequence shown here is derived from an EMBL/GenBank/DDBJ whole genome shotgun (WGS) entry which is preliminary data.</text>
</comment>
<evidence type="ECO:0008006" key="6">
    <source>
        <dbReference type="Google" id="ProtNLM"/>
    </source>
</evidence>
<evidence type="ECO:0000313" key="4">
    <source>
        <dbReference type="EMBL" id="KAK0956220.1"/>
    </source>
</evidence>
<evidence type="ECO:0000256" key="2">
    <source>
        <dbReference type="ARBA" id="ARBA00023157"/>
    </source>
</evidence>
<accession>A0AAN6H872</accession>
<reference evidence="4" key="1">
    <citation type="submission" date="2023-06" db="EMBL/GenBank/DDBJ databases">
        <title>Black Yeasts Isolated from many extreme environments.</title>
        <authorList>
            <person name="Coleine C."/>
            <person name="Stajich J.E."/>
            <person name="Selbmann L."/>
        </authorList>
    </citation>
    <scope>NUCLEOTIDE SEQUENCE</scope>
    <source>
        <strain evidence="4">CCFEE 5200</strain>
    </source>
</reference>
<keyword evidence="5" id="KW-1185">Reference proteome</keyword>
<organism evidence="4 5">
    <name type="scientific">Friedmanniomyces endolithicus</name>
    <dbReference type="NCBI Taxonomy" id="329885"/>
    <lineage>
        <taxon>Eukaryota</taxon>
        <taxon>Fungi</taxon>
        <taxon>Dikarya</taxon>
        <taxon>Ascomycota</taxon>
        <taxon>Pezizomycotina</taxon>
        <taxon>Dothideomycetes</taxon>
        <taxon>Dothideomycetidae</taxon>
        <taxon>Mycosphaerellales</taxon>
        <taxon>Teratosphaeriaceae</taxon>
        <taxon>Friedmanniomyces</taxon>
    </lineage>
</organism>
<gene>
    <name evidence="4" type="ORF">LTR91_022470</name>
</gene>
<dbReference type="Proteomes" id="UP001175353">
    <property type="component" value="Unassembled WGS sequence"/>
</dbReference>
<comment type="similarity">
    <text evidence="1">Belongs to the PET191 family.</text>
</comment>
<name>A0AAN6H872_9PEZI</name>
<dbReference type="AlphaFoldDB" id="A0AAN6H872"/>
<dbReference type="Pfam" id="PF10203">
    <property type="entry name" value="Pet191_N"/>
    <property type="match status" value="1"/>
</dbReference>
<feature type="region of interest" description="Disordered" evidence="3">
    <location>
        <begin position="86"/>
        <end position="160"/>
    </location>
</feature>
<proteinExistence type="inferred from homology"/>
<feature type="compositionally biased region" description="Gly residues" evidence="3">
    <location>
        <begin position="100"/>
        <end position="110"/>
    </location>
</feature>
<keyword evidence="2" id="KW-1015">Disulfide bond</keyword>
<feature type="region of interest" description="Disordered" evidence="3">
    <location>
        <begin position="1"/>
        <end position="23"/>
    </location>
</feature>
<evidence type="ECO:0000256" key="1">
    <source>
        <dbReference type="ARBA" id="ARBA00007785"/>
    </source>
</evidence>
<feature type="compositionally biased region" description="Basic and acidic residues" evidence="3">
    <location>
        <begin position="1"/>
        <end position="10"/>
    </location>
</feature>
<dbReference type="GO" id="GO:0005739">
    <property type="term" value="C:mitochondrion"/>
    <property type="evidence" value="ECO:0007669"/>
    <property type="project" value="TreeGrafter"/>
</dbReference>
<dbReference type="GO" id="GO:0033617">
    <property type="term" value="P:mitochondrial respiratory chain complex IV assembly"/>
    <property type="evidence" value="ECO:0007669"/>
    <property type="project" value="TreeGrafter"/>
</dbReference>
<dbReference type="PANTHER" id="PTHR28627:SF1">
    <property type="entry name" value="CYTOCHROME C OXIDASE ASSEMBLY FACTOR 5"/>
    <property type="match status" value="1"/>
</dbReference>
<dbReference type="InterPro" id="IPR018793">
    <property type="entry name" value="Cyt_c_oxidase_assmbl_Pet191"/>
</dbReference>
<feature type="compositionally biased region" description="Basic and acidic residues" evidence="3">
    <location>
        <begin position="122"/>
        <end position="160"/>
    </location>
</feature>
<sequence length="160" mass="16989">MPASCKDIRKPLPQPPNSPDRSLTQCSPGAALALCLQSSDCVLINRNTPADCLRPPLSATLPTQCLQLRHGYGECKRGQIDLRKRFRGNKPVATSTEMEAGGGRGIGGEQEVGMLYAGRGSFGKEGEGGGGKEGEGGGGKEGDEWEVYTRNDGIEDVRKK</sequence>
<protein>
    <recommendedName>
        <fullName evidence="6">Cytochrome c oxidase assembly protein PET191</fullName>
    </recommendedName>
</protein>